<dbReference type="InterPro" id="IPR017972">
    <property type="entry name" value="Cyt_P450_CS"/>
</dbReference>
<dbReference type="InterPro" id="IPR001128">
    <property type="entry name" value="Cyt_P450"/>
</dbReference>
<proteinExistence type="inferred from homology"/>
<dbReference type="Gene3D" id="1.10.630.10">
    <property type="entry name" value="Cytochrome P450"/>
    <property type="match status" value="1"/>
</dbReference>
<evidence type="ECO:0000313" key="3">
    <source>
        <dbReference type="EMBL" id="MFC1444288.1"/>
    </source>
</evidence>
<gene>
    <name evidence="3" type="ORF">ABUW04_39280</name>
</gene>
<accession>A0ABV6Y1A4</accession>
<name>A0ABV6Y1A4_9ACTN</name>
<dbReference type="CDD" id="cd20625">
    <property type="entry name" value="CYP164-like"/>
    <property type="match status" value="1"/>
</dbReference>
<evidence type="ECO:0000256" key="1">
    <source>
        <dbReference type="ARBA" id="ARBA00010617"/>
    </source>
</evidence>
<dbReference type="PANTHER" id="PTHR46696">
    <property type="entry name" value="P450, PUTATIVE (EUROFUNG)-RELATED"/>
    <property type="match status" value="1"/>
</dbReference>
<reference evidence="3 4" key="1">
    <citation type="submission" date="2024-06" db="EMBL/GenBank/DDBJ databases">
        <authorList>
            <person name="Lee S.D."/>
        </authorList>
    </citation>
    <scope>NUCLEOTIDE SEQUENCE [LARGE SCALE GENOMIC DNA]</scope>
    <source>
        <strain evidence="3 4">N1-10</strain>
    </source>
</reference>
<dbReference type="PRINTS" id="PR00359">
    <property type="entry name" value="BP450"/>
</dbReference>
<keyword evidence="2" id="KW-0560">Oxidoreductase</keyword>
<dbReference type="PROSITE" id="PS00086">
    <property type="entry name" value="CYTOCHROME_P450"/>
    <property type="match status" value="1"/>
</dbReference>
<dbReference type="EMBL" id="JBEUKS010000024">
    <property type="protein sequence ID" value="MFC1444288.1"/>
    <property type="molecule type" value="Genomic_DNA"/>
</dbReference>
<dbReference type="PANTHER" id="PTHR46696:SF4">
    <property type="entry name" value="BIOTIN BIOSYNTHESIS CYTOCHROME P450"/>
    <property type="match status" value="1"/>
</dbReference>
<sequence length="408" mass="44403">MDAAEIIGQLARAEGRVDPYPLYAQAHRLGPVTSFAEDWVLACGYDSVNRVLRNPAFGVDSDELRRARFGDEPIPDSLSLLGASMLQSNPPVHTRMRAPIASVFTPRRVAALEPAVVGVVERLLDGLGGRDSGDGRGVDFMEEFAYQLPVSVISELLGVPEQDRRPFRSQIHDLSRVLEFMSDDSDLTAADAAARELGGYFATLAELRRAEPRDDLVTALVQLVDAEDARLDTAELLGNLALLLLAGFETTTNLLGNGLALLFDHTSVRAALLQGALPVGDFVEEVLRFDSPVQLTSRTALFRGLDVDGVPLPQYGEVVLLIGAANRDPARFHDPDRFDPWRADNQPLSFGAGMHYCLGAMLARLEARTAFTALLRRFPAIAPAQGAQPVRRDRLLLRGYATLPVDLG</sequence>
<dbReference type="Pfam" id="PF00067">
    <property type="entry name" value="p450"/>
    <property type="match status" value="1"/>
</dbReference>
<evidence type="ECO:0000313" key="4">
    <source>
        <dbReference type="Proteomes" id="UP001592581"/>
    </source>
</evidence>
<evidence type="ECO:0000256" key="2">
    <source>
        <dbReference type="RuleBase" id="RU000461"/>
    </source>
</evidence>
<dbReference type="InterPro" id="IPR036396">
    <property type="entry name" value="Cyt_P450_sf"/>
</dbReference>
<dbReference type="RefSeq" id="WP_380569074.1">
    <property type="nucleotide sequence ID" value="NZ_JBEUKS010000024.1"/>
</dbReference>
<comment type="caution">
    <text evidence="3">The sequence shown here is derived from an EMBL/GenBank/DDBJ whole genome shotgun (WGS) entry which is preliminary data.</text>
</comment>
<comment type="similarity">
    <text evidence="1 2">Belongs to the cytochrome P450 family.</text>
</comment>
<dbReference type="InterPro" id="IPR002397">
    <property type="entry name" value="Cyt_P450_B"/>
</dbReference>
<keyword evidence="2" id="KW-0349">Heme</keyword>
<dbReference type="PRINTS" id="PR00385">
    <property type="entry name" value="P450"/>
</dbReference>
<keyword evidence="4" id="KW-1185">Reference proteome</keyword>
<keyword evidence="2" id="KW-0408">Iron</keyword>
<protein>
    <submittedName>
        <fullName evidence="3">Cytochrome P450</fullName>
    </submittedName>
</protein>
<dbReference type="Proteomes" id="UP001592581">
    <property type="component" value="Unassembled WGS sequence"/>
</dbReference>
<keyword evidence="2" id="KW-0479">Metal-binding</keyword>
<organism evidence="3 4">
    <name type="scientific">Streptacidiphilus jeojiensis</name>
    <dbReference type="NCBI Taxonomy" id="3229225"/>
    <lineage>
        <taxon>Bacteria</taxon>
        <taxon>Bacillati</taxon>
        <taxon>Actinomycetota</taxon>
        <taxon>Actinomycetes</taxon>
        <taxon>Kitasatosporales</taxon>
        <taxon>Streptomycetaceae</taxon>
        <taxon>Streptacidiphilus</taxon>
    </lineage>
</organism>
<keyword evidence="2" id="KW-0503">Monooxygenase</keyword>
<dbReference type="SUPFAM" id="SSF48264">
    <property type="entry name" value="Cytochrome P450"/>
    <property type="match status" value="1"/>
</dbReference>